<dbReference type="Proteomes" id="UP000193560">
    <property type="component" value="Unassembled WGS sequence"/>
</dbReference>
<protein>
    <submittedName>
        <fullName evidence="2">DNA polymerase delta, subunit 4-domain-containing protein</fullName>
    </submittedName>
</protein>
<dbReference type="OrthoDB" id="337486at2759"/>
<dbReference type="InterPro" id="IPR007218">
    <property type="entry name" value="DNA_pol_delta_4"/>
</dbReference>
<keyword evidence="3" id="KW-1185">Reference proteome</keyword>
<proteinExistence type="predicted"/>
<sequence length="145" mass="16656">MSPKQPQQRQSSIKTRLTRPSRNGAKRGKKVESTNSPLFDDPQKMNKKAKEKHSTIDVNKKDTTNVLNDLAPPRPIEVHQENMKEIDKQLRAFDLDYSYGPCVGLTRLERWERAASLGLDPPEEIKTILLKNKEYKECLFHGSVI</sequence>
<dbReference type="EMBL" id="MCGE01000021">
    <property type="protein sequence ID" value="ORZ11482.1"/>
    <property type="molecule type" value="Genomic_DNA"/>
</dbReference>
<organism evidence="2 3">
    <name type="scientific">Absidia repens</name>
    <dbReference type="NCBI Taxonomy" id="90262"/>
    <lineage>
        <taxon>Eukaryota</taxon>
        <taxon>Fungi</taxon>
        <taxon>Fungi incertae sedis</taxon>
        <taxon>Mucoromycota</taxon>
        <taxon>Mucoromycotina</taxon>
        <taxon>Mucoromycetes</taxon>
        <taxon>Mucorales</taxon>
        <taxon>Cunninghamellaceae</taxon>
        <taxon>Absidia</taxon>
    </lineage>
</organism>
<evidence type="ECO:0000313" key="2">
    <source>
        <dbReference type="EMBL" id="ORZ11482.1"/>
    </source>
</evidence>
<reference evidence="2 3" key="1">
    <citation type="submission" date="2016-07" db="EMBL/GenBank/DDBJ databases">
        <title>Pervasive Adenine N6-methylation of Active Genes in Fungi.</title>
        <authorList>
            <consortium name="DOE Joint Genome Institute"/>
            <person name="Mondo S.J."/>
            <person name="Dannebaum R.O."/>
            <person name="Kuo R.C."/>
            <person name="Labutti K."/>
            <person name="Haridas S."/>
            <person name="Kuo A."/>
            <person name="Salamov A."/>
            <person name="Ahrendt S.R."/>
            <person name="Lipzen A."/>
            <person name="Sullivan W."/>
            <person name="Andreopoulos W.B."/>
            <person name="Clum A."/>
            <person name="Lindquist E."/>
            <person name="Daum C."/>
            <person name="Ramamoorthy G.K."/>
            <person name="Gryganskyi A."/>
            <person name="Culley D."/>
            <person name="Magnuson J.K."/>
            <person name="James T.Y."/>
            <person name="O'Malley M.A."/>
            <person name="Stajich J.E."/>
            <person name="Spatafora J.W."/>
            <person name="Visel A."/>
            <person name="Grigoriev I.V."/>
        </authorList>
    </citation>
    <scope>NUCLEOTIDE SEQUENCE [LARGE SCALE GENOMIC DNA]</scope>
    <source>
        <strain evidence="2 3">NRRL 1336</strain>
    </source>
</reference>
<dbReference type="PANTHER" id="PTHR14303:SF0">
    <property type="entry name" value="DNA POLYMERASE DELTA SUBUNIT 4"/>
    <property type="match status" value="1"/>
</dbReference>
<gene>
    <name evidence="2" type="ORF">BCR42DRAFT_100456</name>
</gene>
<dbReference type="AlphaFoldDB" id="A0A1X2I865"/>
<feature type="compositionally biased region" description="Basic residues" evidence="1">
    <location>
        <begin position="16"/>
        <end position="29"/>
    </location>
</feature>
<dbReference type="PANTHER" id="PTHR14303">
    <property type="entry name" value="DNA POLYMERASE DELTA SUBUNIT 4"/>
    <property type="match status" value="1"/>
</dbReference>
<name>A0A1X2I865_9FUNG</name>
<dbReference type="Pfam" id="PF04081">
    <property type="entry name" value="DNA_pol_delta_4"/>
    <property type="match status" value="1"/>
</dbReference>
<accession>A0A1X2I865</accession>
<comment type="caution">
    <text evidence="2">The sequence shown here is derived from an EMBL/GenBank/DDBJ whole genome shotgun (WGS) entry which is preliminary data.</text>
</comment>
<dbReference type="GO" id="GO:0006261">
    <property type="term" value="P:DNA-templated DNA replication"/>
    <property type="evidence" value="ECO:0007669"/>
    <property type="project" value="TreeGrafter"/>
</dbReference>
<dbReference type="GO" id="GO:0043625">
    <property type="term" value="C:delta DNA polymerase complex"/>
    <property type="evidence" value="ECO:0007669"/>
    <property type="project" value="TreeGrafter"/>
</dbReference>
<evidence type="ECO:0000256" key="1">
    <source>
        <dbReference type="SAM" id="MobiDB-lite"/>
    </source>
</evidence>
<feature type="compositionally biased region" description="Polar residues" evidence="1">
    <location>
        <begin position="1"/>
        <end position="15"/>
    </location>
</feature>
<dbReference type="STRING" id="90262.A0A1X2I865"/>
<dbReference type="GO" id="GO:0003887">
    <property type="term" value="F:DNA-directed DNA polymerase activity"/>
    <property type="evidence" value="ECO:0007669"/>
    <property type="project" value="TreeGrafter"/>
</dbReference>
<evidence type="ECO:0000313" key="3">
    <source>
        <dbReference type="Proteomes" id="UP000193560"/>
    </source>
</evidence>
<feature type="region of interest" description="Disordered" evidence="1">
    <location>
        <begin position="1"/>
        <end position="55"/>
    </location>
</feature>
<dbReference type="GO" id="GO:0000731">
    <property type="term" value="P:DNA synthesis involved in DNA repair"/>
    <property type="evidence" value="ECO:0007669"/>
    <property type="project" value="InterPro"/>
</dbReference>